<dbReference type="Pfam" id="PF00082">
    <property type="entry name" value="Peptidase_S8"/>
    <property type="match status" value="1"/>
</dbReference>
<accession>A0A177M9S0</accession>
<dbReference type="GO" id="GO:0004252">
    <property type="term" value="F:serine-type endopeptidase activity"/>
    <property type="evidence" value="ECO:0007669"/>
    <property type="project" value="InterPro"/>
</dbReference>
<feature type="signal peptide" evidence="1">
    <location>
        <begin position="1"/>
        <end position="27"/>
    </location>
</feature>
<dbReference type="CDD" id="cd00306">
    <property type="entry name" value="Peptidases_S8_S53"/>
    <property type="match status" value="1"/>
</dbReference>
<proteinExistence type="predicted"/>
<evidence type="ECO:0000259" key="2">
    <source>
        <dbReference type="Pfam" id="PF00082"/>
    </source>
</evidence>
<gene>
    <name evidence="3" type="ORF">A1353_00540</name>
</gene>
<evidence type="ECO:0000256" key="1">
    <source>
        <dbReference type="SAM" id="SignalP"/>
    </source>
</evidence>
<dbReference type="Gene3D" id="3.40.50.200">
    <property type="entry name" value="Peptidase S8/S53 domain"/>
    <property type="match status" value="1"/>
</dbReference>
<dbReference type="AlphaFoldDB" id="A0A177M9S0"/>
<protein>
    <recommendedName>
        <fullName evidence="2">Peptidase S8/S53 domain-containing protein</fullName>
    </recommendedName>
</protein>
<feature type="chain" id="PRO_5008067780" description="Peptidase S8/S53 domain-containing protein" evidence="1">
    <location>
        <begin position="28"/>
        <end position="667"/>
    </location>
</feature>
<evidence type="ECO:0000313" key="4">
    <source>
        <dbReference type="Proteomes" id="UP000077763"/>
    </source>
</evidence>
<feature type="domain" description="Peptidase S8/S53" evidence="2">
    <location>
        <begin position="247"/>
        <end position="496"/>
    </location>
</feature>
<evidence type="ECO:0000313" key="3">
    <source>
        <dbReference type="EMBL" id="OAI01740.1"/>
    </source>
</evidence>
<dbReference type="InterPro" id="IPR036852">
    <property type="entry name" value="Peptidase_S8/S53_dom_sf"/>
</dbReference>
<dbReference type="EMBL" id="LUUH01000066">
    <property type="protein sequence ID" value="OAI01740.1"/>
    <property type="molecule type" value="Genomic_DNA"/>
</dbReference>
<dbReference type="SUPFAM" id="SSF52743">
    <property type="entry name" value="Subtilisin-like"/>
    <property type="match status" value="1"/>
</dbReference>
<reference evidence="3 4" key="1">
    <citation type="submission" date="2016-03" db="EMBL/GenBank/DDBJ databases">
        <authorList>
            <person name="Ploux O."/>
        </authorList>
    </citation>
    <scope>NUCLEOTIDE SEQUENCE [LARGE SCALE GENOMIC DNA]</scope>
    <source>
        <strain evidence="3 4">R-45371</strain>
    </source>
</reference>
<sequence>MRKQRKRVGCVLLLVTCALARSPVASGGEKPTLPPWCQRTGESGVDIRVFGVRRPGELTNRVLLRLHEAGALETTVSNVPSKSNVCDVYQKSLGFPSNMGVCGKSFRVLAQRLNPRLDIDRVPQDTPIHVPTIHVCLPSDRGEPDSGELQSAPEYALYVPMSPSAAIGFRRQIEWLAERNITVDGWGKAAAVPLSSHNMPITVNSYLKLPFDQQCQLGKEAALVSMVSRLQTPLPQRCTVQLHTQIDIIDHSRDTPHRDFQPNWTGTEECQMLNTSDNNDHATGLLGIIKAQSNDRGVQGLYPDARTKAWWWDGQRSADGALDGSQIYDELKNQQRTRLKVTVVASKWLPHEEQSLTRFLQNGRGSEVKSEPDDKRLWVVSAGDESDVEKRHLQEGGSDWPQVRGRQSNVLVVTGCDDCLDIEKARVLDNFRFDDRLVHVAAPAVKVPTTKGDTGLCMMEGTSPATAFVAAIATLLADCYPELGAADIKERLQFTSRPLPLMQDARKLAAGIVDPDVALLSPRTVNLKRMSGGGAVEPFADTDIEGWCVKEINVLDPVTGSKLGDNSRIDPETIERIVNIPSTTGTSWVFYRSSHEYGGLDAGRVVRIGPGTLGPVRGDSPGAHNMEGLLKLKDGTILSLNQIDDIVGTPEISTKVLRPDDCEQEKK</sequence>
<organism evidence="3 4">
    <name type="scientific">Methylomonas methanica</name>
    <dbReference type="NCBI Taxonomy" id="421"/>
    <lineage>
        <taxon>Bacteria</taxon>
        <taxon>Pseudomonadati</taxon>
        <taxon>Pseudomonadota</taxon>
        <taxon>Gammaproteobacteria</taxon>
        <taxon>Methylococcales</taxon>
        <taxon>Methylococcaceae</taxon>
        <taxon>Methylomonas</taxon>
    </lineage>
</organism>
<keyword evidence="1" id="KW-0732">Signal</keyword>
<comment type="caution">
    <text evidence="3">The sequence shown here is derived from an EMBL/GenBank/DDBJ whole genome shotgun (WGS) entry which is preliminary data.</text>
</comment>
<dbReference type="GO" id="GO:0006508">
    <property type="term" value="P:proteolysis"/>
    <property type="evidence" value="ECO:0007669"/>
    <property type="project" value="InterPro"/>
</dbReference>
<name>A0A177M9S0_METMH</name>
<dbReference type="Proteomes" id="UP000077763">
    <property type="component" value="Unassembled WGS sequence"/>
</dbReference>
<dbReference type="InterPro" id="IPR000209">
    <property type="entry name" value="Peptidase_S8/S53_dom"/>
</dbReference>